<dbReference type="Gene3D" id="3.30.70.100">
    <property type="match status" value="1"/>
</dbReference>
<gene>
    <name evidence="1" type="ORF">MNBD_BACTEROID06-1296</name>
</gene>
<sequence>MTKKLTFKTNIKCNGCIATVTPFFQKNESIKKWSVDLESPDRVLTVELEGGKASEVENLIKEAGYVSEPIG</sequence>
<proteinExistence type="predicted"/>
<dbReference type="InterPro" id="IPR036163">
    <property type="entry name" value="HMA_dom_sf"/>
</dbReference>
<organism evidence="1">
    <name type="scientific">hydrothermal vent metagenome</name>
    <dbReference type="NCBI Taxonomy" id="652676"/>
    <lineage>
        <taxon>unclassified sequences</taxon>
        <taxon>metagenomes</taxon>
        <taxon>ecological metagenomes</taxon>
    </lineage>
</organism>
<protein>
    <recommendedName>
        <fullName evidence="2">HMA domain-containing protein</fullName>
    </recommendedName>
</protein>
<dbReference type="SUPFAM" id="SSF55008">
    <property type="entry name" value="HMA, heavy metal-associated domain"/>
    <property type="match status" value="1"/>
</dbReference>
<name>A0A3B0UA79_9ZZZZ</name>
<reference evidence="1" key="1">
    <citation type="submission" date="2018-06" db="EMBL/GenBank/DDBJ databases">
        <authorList>
            <person name="Zhirakovskaya E."/>
        </authorList>
    </citation>
    <scope>NUCLEOTIDE SEQUENCE</scope>
</reference>
<evidence type="ECO:0008006" key="2">
    <source>
        <dbReference type="Google" id="ProtNLM"/>
    </source>
</evidence>
<dbReference type="GO" id="GO:0046872">
    <property type="term" value="F:metal ion binding"/>
    <property type="evidence" value="ECO:0007669"/>
    <property type="project" value="InterPro"/>
</dbReference>
<evidence type="ECO:0000313" key="1">
    <source>
        <dbReference type="EMBL" id="VAW25960.1"/>
    </source>
</evidence>
<dbReference type="EMBL" id="UOES01000042">
    <property type="protein sequence ID" value="VAW25960.1"/>
    <property type="molecule type" value="Genomic_DNA"/>
</dbReference>
<accession>A0A3B0UA79</accession>
<dbReference type="AlphaFoldDB" id="A0A3B0UA79"/>